<keyword evidence="1" id="KW-0472">Membrane</keyword>
<reference evidence="2" key="1">
    <citation type="submission" date="2016-02" db="EMBL/GenBank/DDBJ databases">
        <title>WGS assembly of Manihot esculenta.</title>
        <authorList>
            <person name="Bredeson J.V."/>
            <person name="Prochnik S.E."/>
            <person name="Lyons J.B."/>
            <person name="Schmutz J."/>
            <person name="Grimwood J."/>
            <person name="Vrebalov J."/>
            <person name="Bart R.S."/>
            <person name="Amuge T."/>
            <person name="Ferguson M.E."/>
            <person name="Green R."/>
            <person name="Putnam N."/>
            <person name="Stites J."/>
            <person name="Rounsley S."/>
            <person name="Rokhsar D.S."/>
        </authorList>
    </citation>
    <scope>NUCLEOTIDE SEQUENCE [LARGE SCALE GENOMIC DNA]</scope>
    <source>
        <tissue evidence="2">Leaf</tissue>
    </source>
</reference>
<organism evidence="2">
    <name type="scientific">Manihot esculenta</name>
    <name type="common">Cassava</name>
    <name type="synonym">Jatropha manihot</name>
    <dbReference type="NCBI Taxonomy" id="3983"/>
    <lineage>
        <taxon>Eukaryota</taxon>
        <taxon>Viridiplantae</taxon>
        <taxon>Streptophyta</taxon>
        <taxon>Embryophyta</taxon>
        <taxon>Tracheophyta</taxon>
        <taxon>Spermatophyta</taxon>
        <taxon>Magnoliopsida</taxon>
        <taxon>eudicotyledons</taxon>
        <taxon>Gunneridae</taxon>
        <taxon>Pentapetalae</taxon>
        <taxon>rosids</taxon>
        <taxon>fabids</taxon>
        <taxon>Malpighiales</taxon>
        <taxon>Euphorbiaceae</taxon>
        <taxon>Crotonoideae</taxon>
        <taxon>Manihoteae</taxon>
        <taxon>Manihot</taxon>
    </lineage>
</organism>
<keyword evidence="1" id="KW-1133">Transmembrane helix</keyword>
<accession>A0A2C9UHL2</accession>
<feature type="transmembrane region" description="Helical" evidence="1">
    <location>
        <begin position="68"/>
        <end position="87"/>
    </location>
</feature>
<evidence type="ECO:0000313" key="2">
    <source>
        <dbReference type="EMBL" id="OAY30027.1"/>
    </source>
</evidence>
<name>A0A2C9UHL2_MANES</name>
<dbReference type="EMBL" id="CM004401">
    <property type="protein sequence ID" value="OAY30027.1"/>
    <property type="molecule type" value="Genomic_DNA"/>
</dbReference>
<proteinExistence type="predicted"/>
<sequence length="94" mass="10493">MHYHKNEPQMFSRLLCLSQYGKVDALPSPYVILPIVRWFSLTGQQGSFDSKGLVLHVVILKRRVSSGILLRGSFAALSTFGIFSPSFSSVLSLY</sequence>
<evidence type="ECO:0000256" key="1">
    <source>
        <dbReference type="SAM" id="Phobius"/>
    </source>
</evidence>
<gene>
    <name evidence="2" type="ORF">MANES_15G191400</name>
</gene>
<keyword evidence="1" id="KW-0812">Transmembrane</keyword>
<dbReference type="AlphaFoldDB" id="A0A2C9UHL2"/>
<protein>
    <submittedName>
        <fullName evidence="2">Uncharacterized protein</fullName>
    </submittedName>
</protein>